<keyword evidence="1" id="KW-1133">Transmembrane helix</keyword>
<accession>A0A854Q866</accession>
<gene>
    <name evidence="2" type="ORF">C361_05162</name>
</gene>
<keyword evidence="1" id="KW-0812">Transmembrane</keyword>
<evidence type="ECO:0000256" key="1">
    <source>
        <dbReference type="SAM" id="Phobius"/>
    </source>
</evidence>
<proteinExistence type="predicted"/>
<comment type="caution">
    <text evidence="2">The sequence shown here is derived from an EMBL/GenBank/DDBJ whole genome shotgun (WGS) entry which is preliminary data.</text>
</comment>
<dbReference type="PANTHER" id="PTHR37490">
    <property type="entry name" value="EXPRESSED PROTEIN"/>
    <property type="match status" value="1"/>
</dbReference>
<dbReference type="OrthoDB" id="28755at2759"/>
<dbReference type="Proteomes" id="UP000199727">
    <property type="component" value="Unassembled WGS sequence"/>
</dbReference>
<protein>
    <submittedName>
        <fullName evidence="2">Uncharacterized protein</fullName>
    </submittedName>
</protein>
<reference evidence="2 3" key="1">
    <citation type="submission" date="2017-06" db="EMBL/GenBank/DDBJ databases">
        <title>Global population genomics of the pathogenic fungus Cryptococcus neoformans var. grubii.</title>
        <authorList>
            <person name="Cuomo C."/>
            <person name="Litvintseva A."/>
            <person name="Chen Y."/>
            <person name="Young S."/>
            <person name="Zeng Q."/>
            <person name="Chapman S."/>
            <person name="Gujja S."/>
            <person name="Saif S."/>
            <person name="Birren B."/>
        </authorList>
    </citation>
    <scope>NUCLEOTIDE SEQUENCE [LARGE SCALE GENOMIC DNA]</scope>
    <source>
        <strain evidence="2 3">Tu259-1</strain>
    </source>
</reference>
<dbReference type="EMBL" id="AMKT01000067">
    <property type="protein sequence ID" value="OXG16788.1"/>
    <property type="molecule type" value="Genomic_DNA"/>
</dbReference>
<dbReference type="PANTHER" id="PTHR37490:SF1">
    <property type="entry name" value="GLYCOSYLTRANSFERASE 2-LIKE DOMAIN-CONTAINING PROTEIN"/>
    <property type="match status" value="1"/>
</dbReference>
<evidence type="ECO:0000313" key="2">
    <source>
        <dbReference type="EMBL" id="OXG16788.1"/>
    </source>
</evidence>
<keyword evidence="1" id="KW-0472">Membrane</keyword>
<dbReference type="AlphaFoldDB" id="A0A854Q866"/>
<dbReference type="InterPro" id="IPR021838">
    <property type="entry name" value="DUF3431"/>
</dbReference>
<feature type="transmembrane region" description="Helical" evidence="1">
    <location>
        <begin position="33"/>
        <end position="51"/>
    </location>
</feature>
<evidence type="ECO:0000313" key="3">
    <source>
        <dbReference type="Proteomes" id="UP000199727"/>
    </source>
</evidence>
<name>A0A854Q866_CRYNE</name>
<sequence length="331" mass="37745">MSSWDDSLPQLSSMMATLDGPRDKIRSLPKRKLGLLACGIISVLLFLHVAFEYGLTSRNTGPLMKPLASFHDGGSTLKRDSWISQSDYDIVIAHYDEDVSMMRESIESVLQRLPSRKSHRVIIYSKGDRNKAGLRELLEVADEVVAIPNVGREGETYLNHISRHYNTFDTGLASHTIFMQPHVAWHWVFLPRLENLLKSNTGFMSFGPYINQTCGVDSSSQSFPRMADIYSAFRSDLCPPIPQLATWAGQFIVSKKRILENQLRLYENLREKFHAPPEHWIWKEGWWNNNPSNPTLGHALERSWPVIFDCTDYTKAETCGEGHDKTCQCLD</sequence>
<dbReference type="Pfam" id="PF11913">
    <property type="entry name" value="DUF3431"/>
    <property type="match status" value="1"/>
</dbReference>
<organism evidence="2 3">
    <name type="scientific">Cryptococcus neoformans Tu259-1</name>
    <dbReference type="NCBI Taxonomy" id="1230072"/>
    <lineage>
        <taxon>Eukaryota</taxon>
        <taxon>Fungi</taxon>
        <taxon>Dikarya</taxon>
        <taxon>Basidiomycota</taxon>
        <taxon>Agaricomycotina</taxon>
        <taxon>Tremellomycetes</taxon>
        <taxon>Tremellales</taxon>
        <taxon>Cryptococcaceae</taxon>
        <taxon>Cryptococcus</taxon>
        <taxon>Cryptococcus neoformans species complex</taxon>
    </lineage>
</organism>